<dbReference type="InterPro" id="IPR035644">
    <property type="entry name" value="MraZ_C"/>
</dbReference>
<name>A0A2V3ZSY6_9BACT</name>
<evidence type="ECO:0000259" key="8">
    <source>
        <dbReference type="PROSITE" id="PS51740"/>
    </source>
</evidence>
<dbReference type="InterPro" id="IPR003444">
    <property type="entry name" value="MraZ"/>
</dbReference>
<dbReference type="GO" id="GO:0009295">
    <property type="term" value="C:nucleoid"/>
    <property type="evidence" value="ECO:0007669"/>
    <property type="project" value="UniProtKB-SubCell"/>
</dbReference>
<evidence type="ECO:0000313" key="9">
    <source>
        <dbReference type="EMBL" id="PXX96819.1"/>
    </source>
</evidence>
<evidence type="ECO:0000313" key="10">
    <source>
        <dbReference type="Proteomes" id="UP000248079"/>
    </source>
</evidence>
<evidence type="ECO:0000256" key="3">
    <source>
        <dbReference type="ARBA" id="ARBA00022737"/>
    </source>
</evidence>
<dbReference type="GO" id="GO:2000143">
    <property type="term" value="P:negative regulation of DNA-templated transcription initiation"/>
    <property type="evidence" value="ECO:0007669"/>
    <property type="project" value="TreeGrafter"/>
</dbReference>
<reference evidence="9 10" key="1">
    <citation type="submission" date="2018-05" db="EMBL/GenBank/DDBJ databases">
        <title>Marinifilum breve JC075T sp. nov., a marine bacterium isolated from Yongle Blue Hole in the South China Sea.</title>
        <authorList>
            <person name="Fu T."/>
        </authorList>
    </citation>
    <scope>NUCLEOTIDE SEQUENCE [LARGE SCALE GENOMIC DNA]</scope>
    <source>
        <strain evidence="9 10">JC075</strain>
    </source>
</reference>
<keyword evidence="10" id="KW-1185">Reference proteome</keyword>
<dbReference type="NCBIfam" id="TIGR00242">
    <property type="entry name" value="division/cell wall cluster transcriptional repressor MraZ"/>
    <property type="match status" value="1"/>
</dbReference>
<comment type="subunit">
    <text evidence="7">Forms oligomers.</text>
</comment>
<dbReference type="InterPro" id="IPR035642">
    <property type="entry name" value="MraZ_N"/>
</dbReference>
<keyword evidence="6 7" id="KW-0804">Transcription</keyword>
<dbReference type="CDD" id="cd16320">
    <property type="entry name" value="MraZ_N"/>
    <property type="match status" value="1"/>
</dbReference>
<accession>A0A2V3ZSY6</accession>
<protein>
    <recommendedName>
        <fullName evidence="1 7">Transcriptional regulator MraZ</fullName>
    </recommendedName>
</protein>
<dbReference type="InterPro" id="IPR037914">
    <property type="entry name" value="SpoVT-AbrB_sf"/>
</dbReference>
<dbReference type="PANTHER" id="PTHR34701">
    <property type="entry name" value="TRANSCRIPTIONAL REGULATOR MRAZ"/>
    <property type="match status" value="1"/>
</dbReference>
<sequence>MQTFIGDYKCKLDAKGRVLLPSAFRKLLNGDSENRCVLRKNLHDKCLDLYPMKEWERQIEMVRARVNTFNKKHAAFMREFYRGTAEVQIDSNGRILIPKKFFEFAGFRKDITLAGQDDKIEIWNTEAYEKPALSDDDFSSLANEILGGSINPGL</sequence>
<comment type="similarity">
    <text evidence="7">Belongs to the MraZ family.</text>
</comment>
<dbReference type="EMBL" id="QFLI01000011">
    <property type="protein sequence ID" value="PXX96819.1"/>
    <property type="molecule type" value="Genomic_DNA"/>
</dbReference>
<evidence type="ECO:0000256" key="4">
    <source>
        <dbReference type="ARBA" id="ARBA00023015"/>
    </source>
</evidence>
<dbReference type="InterPro" id="IPR007159">
    <property type="entry name" value="SpoVT-AbrB_dom"/>
</dbReference>
<feature type="domain" description="SpoVT-AbrB" evidence="8">
    <location>
        <begin position="84"/>
        <end position="127"/>
    </location>
</feature>
<dbReference type="HAMAP" id="MF_01008">
    <property type="entry name" value="MraZ"/>
    <property type="match status" value="1"/>
</dbReference>
<keyword evidence="5 7" id="KW-0238">DNA-binding</keyword>
<comment type="subcellular location">
    <subcellularLocation>
        <location evidence="7">Cytoplasm</location>
        <location evidence="7">Nucleoid</location>
    </subcellularLocation>
</comment>
<feature type="domain" description="SpoVT-AbrB" evidence="8">
    <location>
        <begin position="7"/>
        <end position="54"/>
    </location>
</feature>
<dbReference type="GO" id="GO:0000976">
    <property type="term" value="F:transcription cis-regulatory region binding"/>
    <property type="evidence" value="ECO:0007669"/>
    <property type="project" value="TreeGrafter"/>
</dbReference>
<dbReference type="SUPFAM" id="SSF89447">
    <property type="entry name" value="AbrB/MazE/MraZ-like"/>
    <property type="match status" value="1"/>
</dbReference>
<dbReference type="InterPro" id="IPR020603">
    <property type="entry name" value="MraZ_dom"/>
</dbReference>
<dbReference type="OrthoDB" id="9807753at2"/>
<dbReference type="CDD" id="cd16321">
    <property type="entry name" value="MraZ_C"/>
    <property type="match status" value="1"/>
</dbReference>
<dbReference type="PANTHER" id="PTHR34701:SF1">
    <property type="entry name" value="TRANSCRIPTIONAL REGULATOR MRAZ"/>
    <property type="match status" value="1"/>
</dbReference>
<dbReference type="RefSeq" id="WP_110362771.1">
    <property type="nucleotide sequence ID" value="NZ_QFLI01000011.1"/>
</dbReference>
<evidence type="ECO:0000256" key="1">
    <source>
        <dbReference type="ARBA" id="ARBA00013860"/>
    </source>
</evidence>
<evidence type="ECO:0000256" key="5">
    <source>
        <dbReference type="ARBA" id="ARBA00023125"/>
    </source>
</evidence>
<dbReference type="GO" id="GO:0005737">
    <property type="term" value="C:cytoplasm"/>
    <property type="evidence" value="ECO:0007669"/>
    <property type="project" value="UniProtKB-UniRule"/>
</dbReference>
<dbReference type="InterPro" id="IPR038619">
    <property type="entry name" value="MraZ_sf"/>
</dbReference>
<keyword evidence="4 7" id="KW-0805">Transcription regulation</keyword>
<keyword evidence="2 7" id="KW-0963">Cytoplasm</keyword>
<proteinExistence type="inferred from homology"/>
<dbReference type="PROSITE" id="PS51740">
    <property type="entry name" value="SPOVT_ABRB"/>
    <property type="match status" value="2"/>
</dbReference>
<dbReference type="Gene3D" id="3.40.1550.20">
    <property type="entry name" value="Transcriptional regulator MraZ domain"/>
    <property type="match status" value="1"/>
</dbReference>
<comment type="caution">
    <text evidence="9">The sequence shown here is derived from an EMBL/GenBank/DDBJ whole genome shotgun (WGS) entry which is preliminary data.</text>
</comment>
<evidence type="ECO:0000256" key="2">
    <source>
        <dbReference type="ARBA" id="ARBA00022490"/>
    </source>
</evidence>
<dbReference type="AlphaFoldDB" id="A0A2V3ZSY6"/>
<dbReference type="Proteomes" id="UP000248079">
    <property type="component" value="Unassembled WGS sequence"/>
</dbReference>
<dbReference type="GO" id="GO:0003700">
    <property type="term" value="F:DNA-binding transcription factor activity"/>
    <property type="evidence" value="ECO:0007669"/>
    <property type="project" value="UniProtKB-UniRule"/>
</dbReference>
<evidence type="ECO:0000256" key="6">
    <source>
        <dbReference type="ARBA" id="ARBA00023163"/>
    </source>
</evidence>
<gene>
    <name evidence="7 9" type="primary">mraZ</name>
    <name evidence="9" type="ORF">DF185_19445</name>
</gene>
<keyword evidence="3" id="KW-0677">Repeat</keyword>
<dbReference type="Pfam" id="PF02381">
    <property type="entry name" value="MraZ"/>
    <property type="match status" value="2"/>
</dbReference>
<organism evidence="9 10">
    <name type="scientific">Marinifilum breve</name>
    <dbReference type="NCBI Taxonomy" id="2184082"/>
    <lineage>
        <taxon>Bacteria</taxon>
        <taxon>Pseudomonadati</taxon>
        <taxon>Bacteroidota</taxon>
        <taxon>Bacteroidia</taxon>
        <taxon>Marinilabiliales</taxon>
        <taxon>Marinifilaceae</taxon>
    </lineage>
</organism>
<evidence type="ECO:0000256" key="7">
    <source>
        <dbReference type="HAMAP-Rule" id="MF_01008"/>
    </source>
</evidence>